<dbReference type="RefSeq" id="XP_007681775.1">
    <property type="nucleotide sequence ID" value="XM_007683585.1"/>
</dbReference>
<dbReference type="Proteomes" id="UP000011761">
    <property type="component" value="Unassembled WGS sequence"/>
</dbReference>
<gene>
    <name evidence="1" type="ORF">BAUCODRAFT_329528</name>
</gene>
<dbReference type="HOGENOM" id="CLU_2483016_0_0_1"/>
<dbReference type="GeneID" id="19111909"/>
<evidence type="ECO:0000313" key="1">
    <source>
        <dbReference type="EMBL" id="EMC91469.1"/>
    </source>
</evidence>
<protein>
    <submittedName>
        <fullName evidence="1">Uncharacterized protein</fullName>
    </submittedName>
</protein>
<organism evidence="1 2">
    <name type="scientific">Baudoinia panamericana (strain UAMH 10762)</name>
    <name type="common">Angels' share fungus</name>
    <name type="synonym">Baudoinia compniacensis (strain UAMH 10762)</name>
    <dbReference type="NCBI Taxonomy" id="717646"/>
    <lineage>
        <taxon>Eukaryota</taxon>
        <taxon>Fungi</taxon>
        <taxon>Dikarya</taxon>
        <taxon>Ascomycota</taxon>
        <taxon>Pezizomycotina</taxon>
        <taxon>Dothideomycetes</taxon>
        <taxon>Dothideomycetidae</taxon>
        <taxon>Mycosphaerellales</taxon>
        <taxon>Teratosphaeriaceae</taxon>
        <taxon>Baudoinia</taxon>
    </lineage>
</organism>
<name>M2MXT7_BAUPA</name>
<dbReference type="KEGG" id="bcom:BAUCODRAFT_329528"/>
<proteinExistence type="predicted"/>
<keyword evidence="2" id="KW-1185">Reference proteome</keyword>
<evidence type="ECO:0000313" key="2">
    <source>
        <dbReference type="Proteomes" id="UP000011761"/>
    </source>
</evidence>
<sequence>MLQWMKVALTNDQVQGSNGNSKLTTYSPKPAFSPNMYQNMILPLSEPLHLVKMCSQPSNTPRSFRSEEARVQCAHMRQTCSFSGTLP</sequence>
<dbReference type="AlphaFoldDB" id="M2MXT7"/>
<accession>M2MXT7</accession>
<reference evidence="1 2" key="1">
    <citation type="journal article" date="2012" name="PLoS Pathog.">
        <title>Diverse lifestyles and strategies of plant pathogenesis encoded in the genomes of eighteen Dothideomycetes fungi.</title>
        <authorList>
            <person name="Ohm R.A."/>
            <person name="Feau N."/>
            <person name="Henrissat B."/>
            <person name="Schoch C.L."/>
            <person name="Horwitz B.A."/>
            <person name="Barry K.W."/>
            <person name="Condon B.J."/>
            <person name="Copeland A.C."/>
            <person name="Dhillon B."/>
            <person name="Glaser F."/>
            <person name="Hesse C.N."/>
            <person name="Kosti I."/>
            <person name="LaButti K."/>
            <person name="Lindquist E.A."/>
            <person name="Lucas S."/>
            <person name="Salamov A.A."/>
            <person name="Bradshaw R.E."/>
            <person name="Ciuffetti L."/>
            <person name="Hamelin R.C."/>
            <person name="Kema G.H.J."/>
            <person name="Lawrence C."/>
            <person name="Scott J.A."/>
            <person name="Spatafora J.W."/>
            <person name="Turgeon B.G."/>
            <person name="de Wit P.J.G.M."/>
            <person name="Zhong S."/>
            <person name="Goodwin S.B."/>
            <person name="Grigoriev I.V."/>
        </authorList>
    </citation>
    <scope>NUCLEOTIDE SEQUENCE [LARGE SCALE GENOMIC DNA]</scope>
    <source>
        <strain evidence="1 2">UAMH 10762</strain>
    </source>
</reference>
<dbReference type="EMBL" id="KB445564">
    <property type="protein sequence ID" value="EMC91469.1"/>
    <property type="molecule type" value="Genomic_DNA"/>
</dbReference>